<evidence type="ECO:0000313" key="17">
    <source>
        <dbReference type="EMBL" id="NJC71118.1"/>
    </source>
</evidence>
<feature type="binding site" evidence="13">
    <location>
        <position position="270"/>
    </location>
    <ligand>
        <name>ATP</name>
        <dbReference type="ChEBI" id="CHEBI:30616"/>
    </ligand>
</feature>
<keyword evidence="1 13" id="KW-0436">Ligase</keyword>
<evidence type="ECO:0000256" key="14">
    <source>
        <dbReference type="RuleBase" id="RU000617"/>
    </source>
</evidence>
<keyword evidence="4 13" id="KW-0479">Metal-binding</keyword>
<evidence type="ECO:0000256" key="13">
    <source>
        <dbReference type="HAMAP-Rule" id="MF_00407"/>
    </source>
</evidence>
<dbReference type="Pfam" id="PF04675">
    <property type="entry name" value="DNA_ligase_A_N"/>
    <property type="match status" value="1"/>
</dbReference>
<dbReference type="Gene3D" id="1.10.3260.10">
    <property type="entry name" value="DNA ligase, ATP-dependent, N-terminal domain"/>
    <property type="match status" value="1"/>
</dbReference>
<dbReference type="NCBIfam" id="NF002868">
    <property type="entry name" value="PRK03180.1"/>
    <property type="match status" value="1"/>
</dbReference>
<gene>
    <name evidence="13" type="primary">lig</name>
    <name evidence="17" type="ORF">HC031_15555</name>
</gene>
<comment type="function">
    <text evidence="13">DNA ligase that seals nicks in double-stranded DNA during DNA replication, DNA recombination and DNA repair.</text>
</comment>
<evidence type="ECO:0000256" key="3">
    <source>
        <dbReference type="ARBA" id="ARBA00022705"/>
    </source>
</evidence>
<evidence type="ECO:0000256" key="9">
    <source>
        <dbReference type="ARBA" id="ARBA00023172"/>
    </source>
</evidence>
<dbReference type="InterPro" id="IPR016059">
    <property type="entry name" value="DNA_ligase_ATP-dep_CS"/>
</dbReference>
<evidence type="ECO:0000256" key="12">
    <source>
        <dbReference type="ARBA" id="ARBA00034003"/>
    </source>
</evidence>
<dbReference type="Gene3D" id="2.40.50.140">
    <property type="entry name" value="Nucleic acid-binding proteins"/>
    <property type="match status" value="1"/>
</dbReference>
<feature type="binding site" evidence="13">
    <location>
        <position position="304"/>
    </location>
    <ligand>
        <name>ATP</name>
        <dbReference type="ChEBI" id="CHEBI:30616"/>
    </ligand>
</feature>
<dbReference type="InterPro" id="IPR022865">
    <property type="entry name" value="DNA_ligae_ATP-dep_bac/arc"/>
</dbReference>
<dbReference type="InterPro" id="IPR012310">
    <property type="entry name" value="DNA_ligase_ATP-dep_cent"/>
</dbReference>
<dbReference type="NCBIfam" id="TIGR00574">
    <property type="entry name" value="dnl1"/>
    <property type="match status" value="1"/>
</dbReference>
<keyword evidence="2 13" id="KW-0132">Cell division</keyword>
<name>A0ABX0XZA6_9ACTN</name>
<dbReference type="Proteomes" id="UP000722989">
    <property type="component" value="Unassembled WGS sequence"/>
</dbReference>
<keyword evidence="3 13" id="KW-0235">DNA replication</keyword>
<evidence type="ECO:0000256" key="10">
    <source>
        <dbReference type="ARBA" id="ARBA00023204"/>
    </source>
</evidence>
<proteinExistence type="inferred from homology"/>
<evidence type="ECO:0000259" key="16">
    <source>
        <dbReference type="PROSITE" id="PS50160"/>
    </source>
</evidence>
<keyword evidence="8 13" id="KW-0460">Magnesium</keyword>
<comment type="catalytic activity">
    <reaction evidence="12 13 14">
        <text>ATP + (deoxyribonucleotide)n-3'-hydroxyl + 5'-phospho-(deoxyribonucleotide)m = (deoxyribonucleotide)n+m + AMP + diphosphate.</text>
        <dbReference type="EC" id="6.5.1.1"/>
    </reaction>
</comment>
<dbReference type="HAMAP" id="MF_00407">
    <property type="entry name" value="DNA_ligase"/>
    <property type="match status" value="1"/>
</dbReference>
<feature type="binding site" evidence="13">
    <location>
        <position position="376"/>
    </location>
    <ligand>
        <name>ATP</name>
        <dbReference type="ChEBI" id="CHEBI:30616"/>
    </ligand>
</feature>
<dbReference type="SUPFAM" id="SSF117018">
    <property type="entry name" value="ATP-dependent DNA ligase DNA-binding domain"/>
    <property type="match status" value="1"/>
</dbReference>
<evidence type="ECO:0000256" key="7">
    <source>
        <dbReference type="ARBA" id="ARBA00022840"/>
    </source>
</evidence>
<dbReference type="PANTHER" id="PTHR45674">
    <property type="entry name" value="DNA LIGASE 1/3 FAMILY MEMBER"/>
    <property type="match status" value="1"/>
</dbReference>
<evidence type="ECO:0000256" key="1">
    <source>
        <dbReference type="ARBA" id="ARBA00022598"/>
    </source>
</evidence>
<dbReference type="EC" id="6.5.1.1" evidence="13"/>
<feature type="binding site" evidence="13">
    <location>
        <position position="219"/>
    </location>
    <ligand>
        <name>ATP</name>
        <dbReference type="ChEBI" id="CHEBI:30616"/>
    </ligand>
</feature>
<comment type="caution">
    <text evidence="17">The sequence shown here is derived from an EMBL/GenBank/DDBJ whole genome shotgun (WGS) entry which is preliminary data.</text>
</comment>
<dbReference type="InterPro" id="IPR012308">
    <property type="entry name" value="DNA_ligase_ATP-dep_N"/>
</dbReference>
<evidence type="ECO:0000313" key="18">
    <source>
        <dbReference type="Proteomes" id="UP000722989"/>
    </source>
</evidence>
<dbReference type="PANTHER" id="PTHR45674:SF13">
    <property type="entry name" value="DNA LIGASE-RELATED"/>
    <property type="match status" value="1"/>
</dbReference>
<evidence type="ECO:0000256" key="5">
    <source>
        <dbReference type="ARBA" id="ARBA00022741"/>
    </source>
</evidence>
<feature type="binding site" evidence="13">
    <location>
        <position position="241"/>
    </location>
    <ligand>
        <name>ATP</name>
        <dbReference type="ChEBI" id="CHEBI:30616"/>
    </ligand>
</feature>
<dbReference type="InterPro" id="IPR050191">
    <property type="entry name" value="ATP-dep_DNA_ligase"/>
</dbReference>
<dbReference type="RefSeq" id="WP_167926005.1">
    <property type="nucleotide sequence ID" value="NZ_JAATVY010000009.1"/>
</dbReference>
<dbReference type="SUPFAM" id="SSF56091">
    <property type="entry name" value="DNA ligase/mRNA capping enzyme, catalytic domain"/>
    <property type="match status" value="1"/>
</dbReference>
<dbReference type="GO" id="GO:0003910">
    <property type="term" value="F:DNA ligase (ATP) activity"/>
    <property type="evidence" value="ECO:0007669"/>
    <property type="project" value="UniProtKB-EC"/>
</dbReference>
<feature type="binding site" evidence="13">
    <location>
        <position position="382"/>
    </location>
    <ligand>
        <name>ATP</name>
        <dbReference type="ChEBI" id="CHEBI:30616"/>
    </ligand>
</feature>
<keyword evidence="10 13" id="KW-0234">DNA repair</keyword>
<comment type="similarity">
    <text evidence="13 15">Belongs to the ATP-dependent DNA ligase family.</text>
</comment>
<protein>
    <recommendedName>
        <fullName evidence="13">Probable DNA ligase</fullName>
        <ecNumber evidence="13">6.5.1.1</ecNumber>
    </recommendedName>
    <alternativeName>
        <fullName evidence="13">Polydeoxyribonucleotide synthase [ATP]</fullName>
    </alternativeName>
</protein>
<accession>A0ABX0XZA6</accession>
<sequence>MRFVDLAATSAALTQTPGRRAKIELLADALRRLAVGAGTADPYATIRIAAGAAYLAGELRQRQTGVGWASLRELPAPAPAATLTVDQVDAALQRMSETSGPGSQAERRRLLHELFAAATADEQRVLVGLLTGELRQGAQAGLLVDAIAKAADVGVAEVRRALLLAGDVKAVAAAALTGGPGALVKFHLAVGRPLAPMLAQSAPSVADALAATGFPAAADAKLDGVRIQVHRDGSDVAVFSRSLDDLTARLPGVVAAVRALPARTLVLDGEAMGLDAAGRPLPFQEISSRAARRKQPAELRPFFFDLLHLDGVDLIDAPARDRWSALATAVPADLLVTRTEVSSVADAERAFADAVDAGQEGIVVKSLDAPYDVGRRGAAWVKVKPRHTLDLVVLAAEWGHGRRRGWLSNLHLGARDPRTGGFVMLGKTFKGLTDEMLRWQTERLKALAVSEGEWVVTVRPELVVEIAFDGVQTSPRYPGGVALRFARVLRYREDKSAAEADTIDDVRAIHAGRLTGGE</sequence>
<dbReference type="Pfam" id="PF01068">
    <property type="entry name" value="DNA_ligase_A_M"/>
    <property type="match status" value="1"/>
</dbReference>
<dbReference type="InterPro" id="IPR036599">
    <property type="entry name" value="DNA_ligase_N_sf"/>
</dbReference>
<dbReference type="SUPFAM" id="SSF50249">
    <property type="entry name" value="Nucleic acid-binding proteins"/>
    <property type="match status" value="1"/>
</dbReference>
<evidence type="ECO:0000256" key="8">
    <source>
        <dbReference type="ARBA" id="ARBA00022842"/>
    </source>
</evidence>
<dbReference type="Pfam" id="PF04679">
    <property type="entry name" value="DNA_ligase_A_C"/>
    <property type="match status" value="1"/>
</dbReference>
<dbReference type="Gene3D" id="3.30.470.30">
    <property type="entry name" value="DNA ligase/mRNA capping enzyme"/>
    <property type="match status" value="1"/>
</dbReference>
<organism evidence="17 18">
    <name type="scientific">Planosporangium thailandense</name>
    <dbReference type="NCBI Taxonomy" id="765197"/>
    <lineage>
        <taxon>Bacteria</taxon>
        <taxon>Bacillati</taxon>
        <taxon>Actinomycetota</taxon>
        <taxon>Actinomycetes</taxon>
        <taxon>Micromonosporales</taxon>
        <taxon>Micromonosporaceae</taxon>
        <taxon>Planosporangium</taxon>
    </lineage>
</organism>
<dbReference type="EMBL" id="JAATVY010000009">
    <property type="protein sequence ID" value="NJC71118.1"/>
    <property type="molecule type" value="Genomic_DNA"/>
</dbReference>
<keyword evidence="5 13" id="KW-0547">Nucleotide-binding</keyword>
<keyword evidence="6 13" id="KW-0227">DNA damage</keyword>
<reference evidence="17 18" key="1">
    <citation type="submission" date="2020-03" db="EMBL/GenBank/DDBJ databases">
        <title>WGS of the type strain of Planosporangium spp.</title>
        <authorList>
            <person name="Thawai C."/>
        </authorList>
    </citation>
    <scope>NUCLEOTIDE SEQUENCE [LARGE SCALE GENOMIC DNA]</scope>
    <source>
        <strain evidence="17 18">TBRC 5610</strain>
    </source>
</reference>
<keyword evidence="7 13" id="KW-0067">ATP-binding</keyword>
<dbReference type="PROSITE" id="PS50160">
    <property type="entry name" value="DNA_LIGASE_A3"/>
    <property type="match status" value="1"/>
</dbReference>
<comment type="cofactor">
    <cofactor evidence="13">
        <name>Mg(2+)</name>
        <dbReference type="ChEBI" id="CHEBI:18420"/>
    </cofactor>
</comment>
<evidence type="ECO:0000256" key="4">
    <source>
        <dbReference type="ARBA" id="ARBA00022723"/>
    </source>
</evidence>
<dbReference type="InterPro" id="IPR012309">
    <property type="entry name" value="DNA_ligase_ATP-dep_C"/>
</dbReference>
<evidence type="ECO:0000256" key="6">
    <source>
        <dbReference type="ARBA" id="ARBA00022763"/>
    </source>
</evidence>
<dbReference type="CDD" id="cd07972">
    <property type="entry name" value="OBF_DNA_ligase_Arch_LigB"/>
    <property type="match status" value="1"/>
</dbReference>
<keyword evidence="11 13" id="KW-0131">Cell cycle</keyword>
<dbReference type="PROSITE" id="PS00697">
    <property type="entry name" value="DNA_LIGASE_A1"/>
    <property type="match status" value="1"/>
</dbReference>
<dbReference type="CDD" id="cd07901">
    <property type="entry name" value="Adenylation_DNA_ligase_Arch_LigB"/>
    <property type="match status" value="1"/>
</dbReference>
<evidence type="ECO:0000256" key="2">
    <source>
        <dbReference type="ARBA" id="ARBA00022618"/>
    </source>
</evidence>
<evidence type="ECO:0000256" key="11">
    <source>
        <dbReference type="ARBA" id="ARBA00023306"/>
    </source>
</evidence>
<feature type="active site" description="N6-AMP-lysine intermediate" evidence="13">
    <location>
        <position position="221"/>
    </location>
</feature>
<keyword evidence="18" id="KW-1185">Reference proteome</keyword>
<dbReference type="InterPro" id="IPR012340">
    <property type="entry name" value="NA-bd_OB-fold"/>
</dbReference>
<keyword evidence="9 13" id="KW-0233">DNA recombination</keyword>
<feature type="binding site" evidence="13">
    <location>
        <position position="226"/>
    </location>
    <ligand>
        <name>ATP</name>
        <dbReference type="ChEBI" id="CHEBI:30616"/>
    </ligand>
</feature>
<dbReference type="InterPro" id="IPR000977">
    <property type="entry name" value="DNA_ligase_ATP-dep"/>
</dbReference>
<feature type="domain" description="ATP-dependent DNA ligase family profile" evidence="16">
    <location>
        <begin position="302"/>
        <end position="416"/>
    </location>
</feature>
<evidence type="ECO:0000256" key="15">
    <source>
        <dbReference type="RuleBase" id="RU004196"/>
    </source>
</evidence>